<dbReference type="Gene3D" id="3.60.15.10">
    <property type="entry name" value="Ribonuclease Z/Hydroxyacylglutathione hydrolase-like"/>
    <property type="match status" value="1"/>
</dbReference>
<proteinExistence type="predicted"/>
<evidence type="ECO:0000256" key="1">
    <source>
        <dbReference type="SAM" id="MobiDB-lite"/>
    </source>
</evidence>
<organism evidence="3 4">
    <name type="scientific">Panagrellus redivivus</name>
    <name type="common">Microworm</name>
    <dbReference type="NCBI Taxonomy" id="6233"/>
    <lineage>
        <taxon>Eukaryota</taxon>
        <taxon>Metazoa</taxon>
        <taxon>Ecdysozoa</taxon>
        <taxon>Nematoda</taxon>
        <taxon>Chromadorea</taxon>
        <taxon>Rhabditida</taxon>
        <taxon>Tylenchina</taxon>
        <taxon>Panagrolaimomorpha</taxon>
        <taxon>Panagrolaimoidea</taxon>
        <taxon>Panagrolaimidae</taxon>
        <taxon>Panagrellus</taxon>
    </lineage>
</organism>
<feature type="chain" id="PRO_5028908716" evidence="2">
    <location>
        <begin position="21"/>
        <end position="438"/>
    </location>
</feature>
<sequence length="438" mass="47749">MNKFQLLFMIFAVVWKGIQGCDRGLTQLRYRQSLDLMYCLLGPYGTPDPCQRLAGGHSAKCQPMENGFFVCCGTPELLYEILTGAPPILSHWQKLHNDLAKFAKLYEKMEEEKRTTPLSAFFEADDAAYEDLEYDEEVPVTLPPMKLIKSVPNVDQKAPAPKVVTRPSTPPSTLPPTESSTPPTTLASTPPPKPPKIYKPGPSRSIIVVAKSKHKSLLNKPQNSPIITANGPVLSLLGSGHFLPNFGKSITFSAPATVVHLQDGPCSIIVNTGLPSQHSELRAALQQKSISDATFNYTVITSLQPQFIGNLALFPTNSLILGAWTVDGNQISDSSIRHRHERTLCSSNTVLVSTPGPTSDSVAVIAKNVPGMGTVVIAGSLFIQDDDINRVDALFTSHVAELFESRQMLICQADWIVPAHSMPIPISRKLKEKAECGE</sequence>
<accession>A0A7E4UUF7</accession>
<protein>
    <submittedName>
        <fullName evidence="4">Peptidase A1 domain-containing protein</fullName>
    </submittedName>
</protein>
<evidence type="ECO:0000313" key="4">
    <source>
        <dbReference type="WBParaSite" id="Pan_g12673.t1"/>
    </source>
</evidence>
<dbReference type="PANTHER" id="PTHR23200:SF51">
    <property type="entry name" value="METALLO-BETA-LACTAMASE DOMAIN-CONTAINING PROTEIN"/>
    <property type="match status" value="1"/>
</dbReference>
<feature type="compositionally biased region" description="Low complexity" evidence="1">
    <location>
        <begin position="175"/>
        <end position="188"/>
    </location>
</feature>
<dbReference type="PANTHER" id="PTHR23200">
    <property type="entry name" value="METALLO-BETA-LACTAMASE DOMAIN-CONTAINING PROTEIN 1"/>
    <property type="match status" value="1"/>
</dbReference>
<dbReference type="InterPro" id="IPR036866">
    <property type="entry name" value="RibonucZ/Hydroxyglut_hydro"/>
</dbReference>
<reference evidence="3" key="1">
    <citation type="journal article" date="2013" name="Genetics">
        <title>The draft genome and transcriptome of Panagrellus redivivus are shaped by the harsh demands of a free-living lifestyle.</title>
        <authorList>
            <person name="Srinivasan J."/>
            <person name="Dillman A.R."/>
            <person name="Macchietto M.G."/>
            <person name="Heikkinen L."/>
            <person name="Lakso M."/>
            <person name="Fracchia K.M."/>
            <person name="Antoshechkin I."/>
            <person name="Mortazavi A."/>
            <person name="Wong G."/>
            <person name="Sternberg P.W."/>
        </authorList>
    </citation>
    <scope>NUCLEOTIDE SEQUENCE [LARGE SCALE GENOMIC DNA]</scope>
    <source>
        <strain evidence="3">MT8872</strain>
    </source>
</reference>
<dbReference type="WBParaSite" id="Pan_g12673.t1">
    <property type="protein sequence ID" value="Pan_g12673.t1"/>
    <property type="gene ID" value="Pan_g12673"/>
</dbReference>
<feature type="region of interest" description="Disordered" evidence="1">
    <location>
        <begin position="156"/>
        <end position="201"/>
    </location>
</feature>
<name>A0A7E4UUF7_PANRE</name>
<dbReference type="AlphaFoldDB" id="A0A7E4UUF7"/>
<evidence type="ECO:0000256" key="2">
    <source>
        <dbReference type="SAM" id="SignalP"/>
    </source>
</evidence>
<keyword evidence="3" id="KW-1185">Reference proteome</keyword>
<evidence type="ECO:0000313" key="3">
    <source>
        <dbReference type="Proteomes" id="UP000492821"/>
    </source>
</evidence>
<feature type="signal peptide" evidence="2">
    <location>
        <begin position="1"/>
        <end position="20"/>
    </location>
</feature>
<keyword evidence="2" id="KW-0732">Signal</keyword>
<dbReference type="InterPro" id="IPR039344">
    <property type="entry name" value="MBLAC1"/>
</dbReference>
<dbReference type="Proteomes" id="UP000492821">
    <property type="component" value="Unassembled WGS sequence"/>
</dbReference>
<dbReference type="SUPFAM" id="SSF56281">
    <property type="entry name" value="Metallo-hydrolase/oxidoreductase"/>
    <property type="match status" value="1"/>
</dbReference>
<reference evidence="4" key="2">
    <citation type="submission" date="2020-10" db="UniProtKB">
        <authorList>
            <consortium name="WormBaseParasite"/>
        </authorList>
    </citation>
    <scope>IDENTIFICATION</scope>
</reference>